<dbReference type="Pfam" id="PF12671">
    <property type="entry name" value="Amidase_6"/>
    <property type="match status" value="1"/>
</dbReference>
<gene>
    <name evidence="2" type="ORF">J2Z32_002808</name>
</gene>
<keyword evidence="3" id="KW-1185">Reference proteome</keyword>
<dbReference type="Proteomes" id="UP001519272">
    <property type="component" value="Unassembled WGS sequence"/>
</dbReference>
<dbReference type="InterPro" id="IPR024301">
    <property type="entry name" value="Amidase_6"/>
</dbReference>
<protein>
    <recommendedName>
        <fullName evidence="1">Putative amidase domain-containing protein</fullName>
    </recommendedName>
</protein>
<evidence type="ECO:0000313" key="2">
    <source>
        <dbReference type="EMBL" id="MBP1906159.1"/>
    </source>
</evidence>
<evidence type="ECO:0000313" key="3">
    <source>
        <dbReference type="Proteomes" id="UP001519272"/>
    </source>
</evidence>
<dbReference type="PANTHER" id="PTHR40032">
    <property type="entry name" value="EXPORTED PROTEIN-RELATED"/>
    <property type="match status" value="1"/>
</dbReference>
<sequence length="331" mass="38303">MNEGWRQTLSMYVNQYNRDQVNYEGRQNETKITDLNYLLKSGDRKARLSSWYEARGATPLRNETKAKLISQSNRGEGEVEIDLQLARNTSYEKGGISHQEQIVEHHQLILQRDGQDWLITKVFIFVPEAKSVPQPPIQPLDEETPTRIPAPFLNTGLLGYSGRSIAYRRQDAVAYADRWWDSFNPEFAEFEVNCTNYVSQCLFAGGAPINYTGKRETGWWYKGYVNGQEQWSYSWAVSAALERYLSTSTTGLRATVVERAEQLELGDVIFYDWDGDGRYQHSTIVTAFDAGGMPLVNANTVPSRHRYWDYKDSYAWTEQTVYRFFHIADWF</sequence>
<feature type="domain" description="Putative amidase" evidence="1">
    <location>
        <begin position="167"/>
        <end position="317"/>
    </location>
</feature>
<comment type="caution">
    <text evidence="2">The sequence shown here is derived from an EMBL/GenBank/DDBJ whole genome shotgun (WGS) entry which is preliminary data.</text>
</comment>
<evidence type="ECO:0000259" key="1">
    <source>
        <dbReference type="Pfam" id="PF12671"/>
    </source>
</evidence>
<dbReference type="PANTHER" id="PTHR40032:SF1">
    <property type="entry name" value="EXPORTED PROTEIN"/>
    <property type="match status" value="1"/>
</dbReference>
<organism evidence="2 3">
    <name type="scientific">Paenibacillus turicensis</name>
    <dbReference type="NCBI Taxonomy" id="160487"/>
    <lineage>
        <taxon>Bacteria</taxon>
        <taxon>Bacillati</taxon>
        <taxon>Bacillota</taxon>
        <taxon>Bacilli</taxon>
        <taxon>Bacillales</taxon>
        <taxon>Paenibacillaceae</taxon>
        <taxon>Paenibacillus</taxon>
    </lineage>
</organism>
<reference evidence="2 3" key="1">
    <citation type="submission" date="2021-03" db="EMBL/GenBank/DDBJ databases">
        <title>Genomic Encyclopedia of Type Strains, Phase IV (KMG-IV): sequencing the most valuable type-strain genomes for metagenomic binning, comparative biology and taxonomic classification.</title>
        <authorList>
            <person name="Goeker M."/>
        </authorList>
    </citation>
    <scope>NUCLEOTIDE SEQUENCE [LARGE SCALE GENOMIC DNA]</scope>
    <source>
        <strain evidence="2 3">DSM 14349</strain>
    </source>
</reference>
<dbReference type="EMBL" id="JAGGKG010000013">
    <property type="protein sequence ID" value="MBP1906159.1"/>
    <property type="molecule type" value="Genomic_DNA"/>
</dbReference>
<proteinExistence type="predicted"/>
<name>A0ABS4FUD7_9BACL</name>
<dbReference type="RefSeq" id="WP_210089764.1">
    <property type="nucleotide sequence ID" value="NZ_JAGGKG010000013.1"/>
</dbReference>
<accession>A0ABS4FUD7</accession>